<name>A0A2J8W806_PONAB</name>
<keyword evidence="1" id="KW-1133">Transmembrane helix</keyword>
<comment type="caution">
    <text evidence="2">The sequence shown here is derived from an EMBL/GenBank/DDBJ whole genome shotgun (WGS) entry which is preliminary data.</text>
</comment>
<organism evidence="2">
    <name type="scientific">Pongo abelii</name>
    <name type="common">Sumatran orangutan</name>
    <name type="synonym">Pongo pygmaeus abelii</name>
    <dbReference type="NCBI Taxonomy" id="9601"/>
    <lineage>
        <taxon>Eukaryota</taxon>
        <taxon>Metazoa</taxon>
        <taxon>Chordata</taxon>
        <taxon>Craniata</taxon>
        <taxon>Vertebrata</taxon>
        <taxon>Euteleostomi</taxon>
        <taxon>Mammalia</taxon>
        <taxon>Eutheria</taxon>
        <taxon>Euarchontoglires</taxon>
        <taxon>Primates</taxon>
        <taxon>Haplorrhini</taxon>
        <taxon>Catarrhini</taxon>
        <taxon>Hominidae</taxon>
        <taxon>Pongo</taxon>
    </lineage>
</organism>
<keyword evidence="1" id="KW-0812">Transmembrane</keyword>
<evidence type="ECO:0000313" key="2">
    <source>
        <dbReference type="EMBL" id="PNJ65908.1"/>
    </source>
</evidence>
<protein>
    <submittedName>
        <fullName evidence="2">AKAP1 isoform 18</fullName>
    </submittedName>
</protein>
<accession>A0A2J8W806</accession>
<proteinExistence type="predicted"/>
<feature type="non-terminal residue" evidence="2">
    <location>
        <position position="46"/>
    </location>
</feature>
<dbReference type="EMBL" id="NDHI03003397">
    <property type="protein sequence ID" value="PNJ65908.1"/>
    <property type="molecule type" value="Genomic_DNA"/>
</dbReference>
<reference evidence="2" key="1">
    <citation type="submission" date="2017-12" db="EMBL/GenBank/DDBJ databases">
        <title>High-resolution comparative analysis of great ape genomes.</title>
        <authorList>
            <person name="Pollen A."/>
            <person name="Hastie A."/>
            <person name="Hormozdiari F."/>
            <person name="Dougherty M."/>
            <person name="Liu R."/>
            <person name="Chaisson M."/>
            <person name="Hoppe E."/>
            <person name="Hill C."/>
            <person name="Pang A."/>
            <person name="Hillier L."/>
            <person name="Baker C."/>
            <person name="Armstrong J."/>
            <person name="Shendure J."/>
            <person name="Paten B."/>
            <person name="Wilson R."/>
            <person name="Chao H."/>
            <person name="Schneider V."/>
            <person name="Ventura M."/>
            <person name="Kronenberg Z."/>
            <person name="Murali S."/>
            <person name="Gordon D."/>
            <person name="Cantsilieris S."/>
            <person name="Munson K."/>
            <person name="Nelson B."/>
            <person name="Raja A."/>
            <person name="Underwood J."/>
            <person name="Diekhans M."/>
            <person name="Fiddes I."/>
            <person name="Haussler D."/>
            <person name="Eichler E."/>
        </authorList>
    </citation>
    <scope>NUCLEOTIDE SEQUENCE [LARGE SCALE GENOMIC DNA]</scope>
    <source>
        <strain evidence="2">Susie</strain>
    </source>
</reference>
<dbReference type="AlphaFoldDB" id="A0A2J8W806"/>
<sequence>MAIQFRSLFPLALPGMLALLSWWWFFSRKKGHVSSHDEQVEAGAVQ</sequence>
<gene>
    <name evidence="2" type="ORF">CR201_G0012146</name>
</gene>
<evidence type="ECO:0000256" key="1">
    <source>
        <dbReference type="SAM" id="Phobius"/>
    </source>
</evidence>
<keyword evidence="1" id="KW-0472">Membrane</keyword>
<feature type="transmembrane region" description="Helical" evidence="1">
    <location>
        <begin position="7"/>
        <end position="25"/>
    </location>
</feature>